<reference evidence="1 2" key="1">
    <citation type="submission" date="2019-05" db="EMBL/GenBank/DDBJ databases">
        <title>Another draft genome of Portunus trituberculatus and its Hox gene families provides insights of decapod evolution.</title>
        <authorList>
            <person name="Jeong J.-H."/>
            <person name="Song I."/>
            <person name="Kim S."/>
            <person name="Choi T."/>
            <person name="Kim D."/>
            <person name="Ryu S."/>
            <person name="Kim W."/>
        </authorList>
    </citation>
    <scope>NUCLEOTIDE SEQUENCE [LARGE SCALE GENOMIC DNA]</scope>
    <source>
        <tissue evidence="1">Muscle</tissue>
    </source>
</reference>
<evidence type="ECO:0000313" key="1">
    <source>
        <dbReference type="EMBL" id="MPC27495.1"/>
    </source>
</evidence>
<dbReference type="EMBL" id="VSRR010001758">
    <property type="protein sequence ID" value="MPC27495.1"/>
    <property type="molecule type" value="Genomic_DNA"/>
</dbReference>
<keyword evidence="2" id="KW-1185">Reference proteome</keyword>
<gene>
    <name evidence="1" type="ORF">E2C01_020665</name>
</gene>
<name>A0A5B7E260_PORTR</name>
<comment type="caution">
    <text evidence="1">The sequence shown here is derived from an EMBL/GenBank/DDBJ whole genome shotgun (WGS) entry which is preliminary data.</text>
</comment>
<proteinExistence type="predicted"/>
<sequence length="196" mass="21642">MEMTKSSGVVIWTEDNNEKRGNRVHLSHFGSRVADFGWTAERKRQWCVHFGDRSSIKLCRQKGPLLPPAARYKVSGVMPSAAGRERDRQPCPCPPGAMISNNLNTNQPTICEFRQQVRRKCSVRQGCEAGRGRRGKGCRWCWRGAGGDMALVVVNVVVKVVVVKVLKMRMGMGMGMEMVVVVVAGEGGGQARRAVD</sequence>
<protein>
    <submittedName>
        <fullName evidence="1">Uncharacterized protein</fullName>
    </submittedName>
</protein>
<accession>A0A5B7E260</accession>
<organism evidence="1 2">
    <name type="scientific">Portunus trituberculatus</name>
    <name type="common">Swimming crab</name>
    <name type="synonym">Neptunus trituberculatus</name>
    <dbReference type="NCBI Taxonomy" id="210409"/>
    <lineage>
        <taxon>Eukaryota</taxon>
        <taxon>Metazoa</taxon>
        <taxon>Ecdysozoa</taxon>
        <taxon>Arthropoda</taxon>
        <taxon>Crustacea</taxon>
        <taxon>Multicrustacea</taxon>
        <taxon>Malacostraca</taxon>
        <taxon>Eumalacostraca</taxon>
        <taxon>Eucarida</taxon>
        <taxon>Decapoda</taxon>
        <taxon>Pleocyemata</taxon>
        <taxon>Brachyura</taxon>
        <taxon>Eubrachyura</taxon>
        <taxon>Portunoidea</taxon>
        <taxon>Portunidae</taxon>
        <taxon>Portuninae</taxon>
        <taxon>Portunus</taxon>
    </lineage>
</organism>
<dbReference type="Proteomes" id="UP000324222">
    <property type="component" value="Unassembled WGS sequence"/>
</dbReference>
<evidence type="ECO:0000313" key="2">
    <source>
        <dbReference type="Proteomes" id="UP000324222"/>
    </source>
</evidence>
<dbReference type="AlphaFoldDB" id="A0A5B7E260"/>